<dbReference type="SMART" id="SM00382">
    <property type="entry name" value="AAA"/>
    <property type="match status" value="1"/>
</dbReference>
<dbReference type="SMART" id="SM00028">
    <property type="entry name" value="TPR"/>
    <property type="match status" value="4"/>
</dbReference>
<keyword evidence="6" id="KW-0802">TPR repeat</keyword>
<dbReference type="InterPro" id="IPR001867">
    <property type="entry name" value="OmpR/PhoB-type_DNA-bd"/>
</dbReference>
<accession>A0AB39QYG9</accession>
<reference evidence="11" key="1">
    <citation type="submission" date="2024-07" db="EMBL/GenBank/DDBJ databases">
        <authorList>
            <person name="Yu S.T."/>
        </authorList>
    </citation>
    <scope>NUCLEOTIDE SEQUENCE</scope>
    <source>
        <strain evidence="11">R39</strain>
    </source>
</reference>
<dbReference type="Gene3D" id="1.10.10.10">
    <property type="entry name" value="Winged helix-like DNA-binding domain superfamily/Winged helix DNA-binding domain"/>
    <property type="match status" value="1"/>
</dbReference>
<evidence type="ECO:0000256" key="4">
    <source>
        <dbReference type="ARBA" id="ARBA00023125"/>
    </source>
</evidence>
<evidence type="ECO:0000256" key="3">
    <source>
        <dbReference type="ARBA" id="ARBA00023015"/>
    </source>
</evidence>
<keyword evidence="3" id="KW-0805">Transcription regulation</keyword>
<protein>
    <submittedName>
        <fullName evidence="11">BTAD domain-containing putative transcriptional regulator</fullName>
    </submittedName>
</protein>
<evidence type="ECO:0000256" key="2">
    <source>
        <dbReference type="ARBA" id="ARBA00023012"/>
    </source>
</evidence>
<evidence type="ECO:0000256" key="5">
    <source>
        <dbReference type="ARBA" id="ARBA00023163"/>
    </source>
</evidence>
<dbReference type="AlphaFoldDB" id="A0AB39QYG9"/>
<feature type="domain" description="AAA+ ATPase" evidence="8">
    <location>
        <begin position="338"/>
        <end position="477"/>
    </location>
</feature>
<keyword evidence="2" id="KW-0902">Two-component regulatory system</keyword>
<feature type="domain" description="OmpR/PhoB-type" evidence="9">
    <location>
        <begin position="29"/>
        <end position="105"/>
    </location>
</feature>
<proteinExistence type="inferred from homology"/>
<dbReference type="GO" id="GO:0003677">
    <property type="term" value="F:DNA binding"/>
    <property type="evidence" value="ECO:0007669"/>
    <property type="project" value="UniProtKB-KW"/>
</dbReference>
<dbReference type="InterPro" id="IPR036388">
    <property type="entry name" value="WH-like_DNA-bd_sf"/>
</dbReference>
<evidence type="ECO:0000259" key="8">
    <source>
        <dbReference type="SMART" id="SM00382"/>
    </source>
</evidence>
<dbReference type="GO" id="GO:0000160">
    <property type="term" value="P:phosphorelay signal transduction system"/>
    <property type="evidence" value="ECO:0007669"/>
    <property type="project" value="UniProtKB-KW"/>
</dbReference>
<dbReference type="Gene3D" id="3.40.50.300">
    <property type="entry name" value="P-loop containing nucleotide triphosphate hydrolases"/>
    <property type="match status" value="1"/>
</dbReference>
<dbReference type="InterPro" id="IPR003593">
    <property type="entry name" value="AAA+_ATPase"/>
</dbReference>
<dbReference type="SUPFAM" id="SSF48452">
    <property type="entry name" value="TPR-like"/>
    <property type="match status" value="3"/>
</dbReference>
<dbReference type="Pfam" id="PF13424">
    <property type="entry name" value="TPR_12"/>
    <property type="match status" value="2"/>
</dbReference>
<dbReference type="InterPro" id="IPR005158">
    <property type="entry name" value="BTAD"/>
</dbReference>
<feature type="region of interest" description="Disordered" evidence="7">
    <location>
        <begin position="271"/>
        <end position="290"/>
    </location>
</feature>
<dbReference type="GO" id="GO:0006355">
    <property type="term" value="P:regulation of DNA-templated transcription"/>
    <property type="evidence" value="ECO:0007669"/>
    <property type="project" value="InterPro"/>
</dbReference>
<name>A0AB39QYG9_9ACTN</name>
<dbReference type="SMART" id="SM00862">
    <property type="entry name" value="Trans_reg_C"/>
    <property type="match status" value="1"/>
</dbReference>
<dbReference type="CDD" id="cd15831">
    <property type="entry name" value="BTAD"/>
    <property type="match status" value="1"/>
</dbReference>
<keyword evidence="4" id="KW-0238">DNA-binding</keyword>
<dbReference type="InterPro" id="IPR019734">
    <property type="entry name" value="TPR_rpt"/>
</dbReference>
<dbReference type="PROSITE" id="PS50005">
    <property type="entry name" value="TPR"/>
    <property type="match status" value="1"/>
</dbReference>
<dbReference type="GO" id="GO:0043531">
    <property type="term" value="F:ADP binding"/>
    <property type="evidence" value="ECO:0007669"/>
    <property type="project" value="InterPro"/>
</dbReference>
<dbReference type="InterPro" id="IPR027417">
    <property type="entry name" value="P-loop_NTPase"/>
</dbReference>
<evidence type="ECO:0000256" key="6">
    <source>
        <dbReference type="PROSITE-ProRule" id="PRU00339"/>
    </source>
</evidence>
<dbReference type="InterPro" id="IPR016032">
    <property type="entry name" value="Sig_transdc_resp-reg_C-effctor"/>
</dbReference>
<dbReference type="InterPro" id="IPR002182">
    <property type="entry name" value="NB-ARC"/>
</dbReference>
<evidence type="ECO:0000313" key="11">
    <source>
        <dbReference type="EMBL" id="XDQ47650.1"/>
    </source>
</evidence>
<dbReference type="SUPFAM" id="SSF52540">
    <property type="entry name" value="P-loop containing nucleoside triphosphate hydrolases"/>
    <property type="match status" value="1"/>
</dbReference>
<sequence length="1022" mass="111132">MAGVHLASRDRAVGFTFQVLGELKVFSDRRAVPVTAGRQQVVLAALLLESGRLQNCDHLIRLLWAEDPPETARTQVQICVSRMRKTLAAAAVEATIETRPPGYVLQIDDSALDLNVFRRTVAEAAGLGGQGRTAEAAALLRAAVGLWRGPCLNGIPSEALARVAEHIDEERLAATESFVELELALGRHHQLIAEIARLVGESPLRERFRGQLMLALHRSGRQAEALEIYRQGRTLLMDELGLQPGEDLRRLEQAILTEDVSLRLERAPGTALGAADQPPLPPAAGAEGDQALGEDVRGTATRAAVPRQLPVDTADFVGHQHLLAEAEDVLTNTAPDRATGIVVVAGRSGIGKSTFAARVAHRLAESHFPDGQLYCQLRAGRADPVDPREVLGRFLRALGLPGPAIPDSLEERGEIYRSMLAARRILVVLDDAASEEQVFPLLPGGRSCGVLVTSRARLTALPGAHRVTLDILDEQGSLELIGNVIGTQRVRGEPEAARTLAAAVGGLPLALRIVAARLAARPHWPLALMVQRLADERRRLDELTHGEMTVRASLSLTYDGLADTDRKLLRLLSLTKGSTFPSWIGGALLDAPHAEPYPSDLMEPLVDVQMLDVAGVDATGELRYGFHDIIRLFARDRLFAESDETERRAAIRRVGGAWLALVGEAQQRVLGTHYITGSAAHWNPPAGHVRTILARPLEWLDTERENLSLTVESLAQEGEDEYAWELAVNLAPFYEARGYLDHWARTHRKALTAVRRSGNRLGQAALLASLGSLHLNRRNLPEARRALTAAVGLFDALGHTKGLGLCRRDLGLLERLAGRDAAAMRFFEEADRDFVRSGDPWARASVLVQRAVILLRRGDVSRVEAELDEALEVWRDLGYLGGQARVLQRAGQLHLHRGQFDDARKVLSECLTMVRDDGDVIGEGYILHDLGRVHARLGKPAEAASYFARALSVREDILDQAGAASVRVDLADLSLRADDTAKAEGLLADALEVFGRLGMVEEQERAARLLARVPADGTAGGR</sequence>
<dbReference type="PANTHER" id="PTHR35807">
    <property type="entry name" value="TRANSCRIPTIONAL REGULATOR REDD-RELATED"/>
    <property type="match status" value="1"/>
</dbReference>
<dbReference type="PANTHER" id="PTHR35807:SF1">
    <property type="entry name" value="TRANSCRIPTIONAL REGULATOR REDD"/>
    <property type="match status" value="1"/>
</dbReference>
<evidence type="ECO:0000256" key="1">
    <source>
        <dbReference type="ARBA" id="ARBA00005820"/>
    </source>
</evidence>
<dbReference type="EMBL" id="CP163441">
    <property type="protein sequence ID" value="XDQ47650.1"/>
    <property type="molecule type" value="Genomic_DNA"/>
</dbReference>
<dbReference type="InterPro" id="IPR051677">
    <property type="entry name" value="AfsR-DnrI-RedD_regulator"/>
</dbReference>
<evidence type="ECO:0000256" key="7">
    <source>
        <dbReference type="SAM" id="MobiDB-lite"/>
    </source>
</evidence>
<dbReference type="SMART" id="SM01043">
    <property type="entry name" value="BTAD"/>
    <property type="match status" value="1"/>
</dbReference>
<keyword evidence="5" id="KW-0804">Transcription</keyword>
<dbReference type="RefSeq" id="WP_369226547.1">
    <property type="nucleotide sequence ID" value="NZ_CP163441.1"/>
</dbReference>
<comment type="similarity">
    <text evidence="1">Belongs to the AfsR/DnrI/RedD regulatory family.</text>
</comment>
<evidence type="ECO:0000259" key="10">
    <source>
        <dbReference type="SMART" id="SM01043"/>
    </source>
</evidence>
<feature type="repeat" description="TPR" evidence="6">
    <location>
        <begin position="924"/>
        <end position="957"/>
    </location>
</feature>
<dbReference type="Pfam" id="PF00931">
    <property type="entry name" value="NB-ARC"/>
    <property type="match status" value="1"/>
</dbReference>
<dbReference type="PRINTS" id="PR00364">
    <property type="entry name" value="DISEASERSIST"/>
</dbReference>
<dbReference type="Pfam" id="PF03704">
    <property type="entry name" value="BTAD"/>
    <property type="match status" value="1"/>
</dbReference>
<dbReference type="InterPro" id="IPR011990">
    <property type="entry name" value="TPR-like_helical_dom_sf"/>
</dbReference>
<organism evidence="11">
    <name type="scientific">Streptomyces sp. R39</name>
    <dbReference type="NCBI Taxonomy" id="3238631"/>
    <lineage>
        <taxon>Bacteria</taxon>
        <taxon>Bacillati</taxon>
        <taxon>Actinomycetota</taxon>
        <taxon>Actinomycetes</taxon>
        <taxon>Kitasatosporales</taxon>
        <taxon>Streptomycetaceae</taxon>
        <taxon>Streptomyces</taxon>
    </lineage>
</organism>
<dbReference type="Gene3D" id="1.25.40.10">
    <property type="entry name" value="Tetratricopeptide repeat domain"/>
    <property type="match status" value="2"/>
</dbReference>
<dbReference type="SUPFAM" id="SSF46894">
    <property type="entry name" value="C-terminal effector domain of the bipartite response regulators"/>
    <property type="match status" value="1"/>
</dbReference>
<evidence type="ECO:0000259" key="9">
    <source>
        <dbReference type="SMART" id="SM00862"/>
    </source>
</evidence>
<feature type="domain" description="Bacterial transcriptional activator" evidence="10">
    <location>
        <begin position="112"/>
        <end position="256"/>
    </location>
</feature>
<gene>
    <name evidence="11" type="ORF">AB5J52_38205</name>
</gene>